<comment type="similarity">
    <text evidence="1">Belongs to the Rv1128c/1148c/1588c/1702c/1945/3466 family.</text>
</comment>
<organism evidence="4 5">
    <name type="scientific">Tessaracoccus palaemonis</name>
    <dbReference type="NCBI Taxonomy" id="2829499"/>
    <lineage>
        <taxon>Bacteria</taxon>
        <taxon>Bacillati</taxon>
        <taxon>Actinomycetota</taxon>
        <taxon>Actinomycetes</taxon>
        <taxon>Propionibacteriales</taxon>
        <taxon>Propionibacteriaceae</taxon>
        <taxon>Tessaracoccus</taxon>
    </lineage>
</organism>
<dbReference type="Pfam" id="PF01844">
    <property type="entry name" value="HNH"/>
    <property type="match status" value="1"/>
</dbReference>
<keyword evidence="4" id="KW-0255">Endonuclease</keyword>
<name>A0ABX8SHT2_9ACTN</name>
<evidence type="ECO:0000259" key="3">
    <source>
        <dbReference type="SMART" id="SM00507"/>
    </source>
</evidence>
<dbReference type="CDD" id="cd00085">
    <property type="entry name" value="HNHc"/>
    <property type="match status" value="1"/>
</dbReference>
<keyword evidence="4" id="KW-0540">Nuclease</keyword>
<dbReference type="SMART" id="SM00507">
    <property type="entry name" value="HNHc"/>
    <property type="match status" value="1"/>
</dbReference>
<evidence type="ECO:0000313" key="5">
    <source>
        <dbReference type="Proteomes" id="UP000824504"/>
    </source>
</evidence>
<feature type="region of interest" description="Disordered" evidence="2">
    <location>
        <begin position="263"/>
        <end position="362"/>
    </location>
</feature>
<feature type="domain" description="HNH nuclease" evidence="3">
    <location>
        <begin position="428"/>
        <end position="480"/>
    </location>
</feature>
<dbReference type="Pfam" id="PF02720">
    <property type="entry name" value="DUF222"/>
    <property type="match status" value="2"/>
</dbReference>
<protein>
    <submittedName>
        <fullName evidence="4">HNH endonuclease</fullName>
    </submittedName>
</protein>
<dbReference type="InterPro" id="IPR003615">
    <property type="entry name" value="HNH_nuc"/>
</dbReference>
<dbReference type="Proteomes" id="UP000824504">
    <property type="component" value="Chromosome"/>
</dbReference>
<accession>A0ABX8SHT2</accession>
<keyword evidence="4" id="KW-0378">Hydrolase</keyword>
<dbReference type="GO" id="GO:0004519">
    <property type="term" value="F:endonuclease activity"/>
    <property type="evidence" value="ECO:0007669"/>
    <property type="project" value="UniProtKB-KW"/>
</dbReference>
<keyword evidence="5" id="KW-1185">Reference proteome</keyword>
<proteinExistence type="inferred from homology"/>
<evidence type="ECO:0000256" key="1">
    <source>
        <dbReference type="ARBA" id="ARBA00023450"/>
    </source>
</evidence>
<dbReference type="EMBL" id="CP079216">
    <property type="protein sequence ID" value="QXT62434.1"/>
    <property type="molecule type" value="Genomic_DNA"/>
</dbReference>
<gene>
    <name evidence="4" type="ORF">KDB89_11865</name>
</gene>
<dbReference type="InterPro" id="IPR003870">
    <property type="entry name" value="DUF222"/>
</dbReference>
<evidence type="ECO:0000256" key="2">
    <source>
        <dbReference type="SAM" id="MobiDB-lite"/>
    </source>
</evidence>
<feature type="compositionally biased region" description="Pro residues" evidence="2">
    <location>
        <begin position="348"/>
        <end position="360"/>
    </location>
</feature>
<dbReference type="InterPro" id="IPR002711">
    <property type="entry name" value="HNH"/>
</dbReference>
<sequence length="520" mass="56306">MEPTTRLSTDAALTAIRAALAAIDHPQRTHISHHERLDLLQTARRAQGQLAGLVAMLTGEAEANHSAEAVAGTQLPTLLGQQEHLDVRDTLRSVTQARDIAHHDDVAHRVIDGNLSPQHAQAIRRTLDTLPHTLNTQQRERAREFLFTKATTQTPARLTASTDDVLAAVAPDLVPTAEERDARLARQRADALARRSFTWGEDTNHPGSWYLKGSLPALEAEQLIRAITIEVNHAKRAERRQHRRHDTPRWDQRQADALITLTTRGAQDTPGTAGTSPIQPPEPLPEREAPLRLADAPASGRVSADASRTPETSPSTRREPSQPPHAPSPPPIPATGTAMAPERNETPSPEPLTTAPPDPHAPATLLVTIDYTELATQLHATGMLPSGAPIPARELRRLACDAQIIPVVLGAQSEILDVGRAHRFVTPAIRHALNLRDNGCIFPGCHATALECDAHHVIPWWAGGSTSLENLALLCPYHHPKVEPTHTGTGAGTTSADGWYITFDPHTGKPTLGREPPNTS</sequence>
<reference evidence="4 5" key="1">
    <citation type="submission" date="2021-07" db="EMBL/GenBank/DDBJ databases">
        <title>complete genome sequencing of Tessaracoccus sp.J1M15.</title>
        <authorList>
            <person name="Bae J.-W."/>
            <person name="Kim D.-y."/>
        </authorList>
    </citation>
    <scope>NUCLEOTIDE SEQUENCE [LARGE SCALE GENOMIC DNA]</scope>
    <source>
        <strain evidence="4 5">J1M15</strain>
    </source>
</reference>
<dbReference type="RefSeq" id="WP_219081297.1">
    <property type="nucleotide sequence ID" value="NZ_CP079216.1"/>
</dbReference>
<feature type="compositionally biased region" description="Polar residues" evidence="2">
    <location>
        <begin position="263"/>
        <end position="277"/>
    </location>
</feature>
<feature type="compositionally biased region" description="Pro residues" evidence="2">
    <location>
        <begin position="321"/>
        <end position="333"/>
    </location>
</feature>
<evidence type="ECO:0000313" key="4">
    <source>
        <dbReference type="EMBL" id="QXT62434.1"/>
    </source>
</evidence>